<protein>
    <submittedName>
        <fullName evidence="2">Uncharacterized protein</fullName>
    </submittedName>
</protein>
<proteinExistence type="predicted"/>
<sequence>MNTIKLFFKCLIRDLKCTWDFLSYVGNEMCYRKFWVKLADCIWTIFYSSGALLVIAIFILIIAILGFFKYWFWYHIF</sequence>
<feature type="transmembrane region" description="Helical" evidence="1">
    <location>
        <begin position="41"/>
        <end position="68"/>
    </location>
</feature>
<name>A0A8S5L9T3_9CAUD</name>
<keyword evidence="1" id="KW-0812">Transmembrane</keyword>
<keyword evidence="1" id="KW-0472">Membrane</keyword>
<evidence type="ECO:0000313" key="2">
    <source>
        <dbReference type="EMBL" id="DAD66662.1"/>
    </source>
</evidence>
<keyword evidence="1" id="KW-1133">Transmembrane helix</keyword>
<organism evidence="2">
    <name type="scientific">Myoviridae sp. ctPuP5</name>
    <dbReference type="NCBI Taxonomy" id="2823543"/>
    <lineage>
        <taxon>Viruses</taxon>
        <taxon>Duplodnaviria</taxon>
        <taxon>Heunggongvirae</taxon>
        <taxon>Uroviricota</taxon>
        <taxon>Caudoviricetes</taxon>
    </lineage>
</organism>
<evidence type="ECO:0000256" key="1">
    <source>
        <dbReference type="SAM" id="Phobius"/>
    </source>
</evidence>
<accession>A0A8S5L9T3</accession>
<dbReference type="EMBL" id="BK014662">
    <property type="protein sequence ID" value="DAD66662.1"/>
    <property type="molecule type" value="Genomic_DNA"/>
</dbReference>
<reference evidence="2" key="1">
    <citation type="journal article" date="2021" name="Proc. Natl. Acad. Sci. U.S.A.">
        <title>A Catalog of Tens of Thousands of Viruses from Human Metagenomes Reveals Hidden Associations with Chronic Diseases.</title>
        <authorList>
            <person name="Tisza M.J."/>
            <person name="Buck C.B."/>
        </authorList>
    </citation>
    <scope>NUCLEOTIDE SEQUENCE</scope>
    <source>
        <strain evidence="2">CtPuP5</strain>
    </source>
</reference>